<dbReference type="Proteomes" id="UP000198816">
    <property type="component" value="Unassembled WGS sequence"/>
</dbReference>
<dbReference type="PANTHER" id="PTHR28008">
    <property type="entry name" value="DOMAIN PROTEIN, PUTATIVE (AFU_ORTHOLOGUE AFUA_3G10980)-RELATED"/>
    <property type="match status" value="1"/>
</dbReference>
<proteinExistence type="predicted"/>
<accession>A0A1H3DBX3</accession>
<keyword evidence="1" id="KW-0472">Membrane</keyword>
<dbReference type="EMBL" id="FNNZ01000046">
    <property type="protein sequence ID" value="SDX63857.1"/>
    <property type="molecule type" value="Genomic_DNA"/>
</dbReference>
<reference evidence="3" key="1">
    <citation type="submission" date="2016-10" db="EMBL/GenBank/DDBJ databases">
        <authorList>
            <person name="Varghese N."/>
            <person name="Submissions S."/>
        </authorList>
    </citation>
    <scope>NUCLEOTIDE SEQUENCE [LARGE SCALE GENOMIC DNA]</scope>
    <source>
        <strain evidence="3">DSM 217</strain>
    </source>
</reference>
<evidence type="ECO:0000313" key="2">
    <source>
        <dbReference type="EMBL" id="SDX63857.1"/>
    </source>
</evidence>
<dbReference type="AlphaFoldDB" id="A0A1H3DBX3"/>
<evidence type="ECO:0008006" key="4">
    <source>
        <dbReference type="Google" id="ProtNLM"/>
    </source>
</evidence>
<protein>
    <recommendedName>
        <fullName evidence="4">VanZ like family protein</fullName>
    </recommendedName>
</protein>
<keyword evidence="1" id="KW-1133">Transmembrane helix</keyword>
<name>A0A1H3DBX3_THIRO</name>
<dbReference type="RefSeq" id="WP_093038357.1">
    <property type="nucleotide sequence ID" value="NZ_FNNZ01000046.1"/>
</dbReference>
<organism evidence="2 3">
    <name type="scientific">Thiocapsa roseopersicina</name>
    <dbReference type="NCBI Taxonomy" id="1058"/>
    <lineage>
        <taxon>Bacteria</taxon>
        <taxon>Pseudomonadati</taxon>
        <taxon>Pseudomonadota</taxon>
        <taxon>Gammaproteobacteria</taxon>
        <taxon>Chromatiales</taxon>
        <taxon>Chromatiaceae</taxon>
        <taxon>Thiocapsa</taxon>
    </lineage>
</organism>
<keyword evidence="3" id="KW-1185">Reference proteome</keyword>
<dbReference type="OrthoDB" id="7376558at2"/>
<gene>
    <name evidence="2" type="ORF">SAMN05421783_1464</name>
</gene>
<dbReference type="STRING" id="1058.SAMN05421783_1464"/>
<dbReference type="PANTHER" id="PTHR28008:SF1">
    <property type="entry name" value="DOMAIN PROTEIN, PUTATIVE (AFU_ORTHOLOGUE AFUA_3G10980)-RELATED"/>
    <property type="match status" value="1"/>
</dbReference>
<sequence length="130" mass="14729">MLVFMPEGVFRRAFQLALWGCVLVVAWLAFAPFAEPAGFSWDKANHVLAFCVMAALADGGYPGRDRELPRWGLLLGYGLGIELVQWQLPYREFSWLDLVANVVGVLLYLGLRAWVGWRIRRPHGPVRSRS</sequence>
<evidence type="ECO:0000256" key="1">
    <source>
        <dbReference type="SAM" id="Phobius"/>
    </source>
</evidence>
<evidence type="ECO:0000313" key="3">
    <source>
        <dbReference type="Proteomes" id="UP000198816"/>
    </source>
</evidence>
<feature type="transmembrane region" description="Helical" evidence="1">
    <location>
        <begin position="93"/>
        <end position="111"/>
    </location>
</feature>
<keyword evidence="1" id="KW-0812">Transmembrane</keyword>